<protein>
    <submittedName>
        <fullName evidence="3">NAD(P)-binding domain-containing protein</fullName>
    </submittedName>
</protein>
<dbReference type="InterPro" id="IPR028939">
    <property type="entry name" value="P5C_Rdtase_cat_N"/>
</dbReference>
<dbReference type="RefSeq" id="WP_333722527.1">
    <property type="nucleotide sequence ID" value="NZ_CP049219.1"/>
</dbReference>
<accession>A0AAJ4TDE4</accession>
<dbReference type="PANTHER" id="PTHR14239">
    <property type="entry name" value="DUDULIN-RELATED"/>
    <property type="match status" value="1"/>
</dbReference>
<evidence type="ECO:0000313" key="4">
    <source>
        <dbReference type="Proteomes" id="UP000663946"/>
    </source>
</evidence>
<evidence type="ECO:0000313" key="3">
    <source>
        <dbReference type="EMBL" id="QTG16980.1"/>
    </source>
</evidence>
<dbReference type="SUPFAM" id="SSF51735">
    <property type="entry name" value="NAD(P)-binding Rossmann-fold domains"/>
    <property type="match status" value="1"/>
</dbReference>
<dbReference type="InterPro" id="IPR036291">
    <property type="entry name" value="NAD(P)-bd_dom_sf"/>
</dbReference>
<dbReference type="Gene3D" id="3.40.50.720">
    <property type="entry name" value="NAD(P)-binding Rossmann-like Domain"/>
    <property type="match status" value="1"/>
</dbReference>
<organism evidence="3 4">
    <name type="scientific">Agrobacterium tumefaciens</name>
    <dbReference type="NCBI Taxonomy" id="358"/>
    <lineage>
        <taxon>Bacteria</taxon>
        <taxon>Pseudomonadati</taxon>
        <taxon>Pseudomonadota</taxon>
        <taxon>Alphaproteobacteria</taxon>
        <taxon>Hyphomicrobiales</taxon>
        <taxon>Rhizobiaceae</taxon>
        <taxon>Rhizobium/Agrobacterium group</taxon>
        <taxon>Agrobacterium</taxon>
        <taxon>Agrobacterium tumefaciens complex</taxon>
    </lineage>
</organism>
<reference evidence="3" key="1">
    <citation type="submission" date="2020-02" db="EMBL/GenBank/DDBJ databases">
        <title>Unexpected conservation and global transmission of agrobacterial virulence plasmids.</title>
        <authorList>
            <person name="Weisberg A.J."/>
            <person name="Davis E.W. II"/>
            <person name="Tabima J.R."/>
            <person name="Belcher M.S."/>
            <person name="Miller M."/>
            <person name="Kuo C.-H."/>
            <person name="Loper J.E."/>
            <person name="Grunwald N.J."/>
            <person name="Putnam M.L."/>
            <person name="Chang J.H."/>
        </authorList>
    </citation>
    <scope>NUCLEOTIDE SEQUENCE</scope>
    <source>
        <strain evidence="3">Q15/94</strain>
        <plasmid evidence="3">pQ15_94_2</plasmid>
    </source>
</reference>
<feature type="domain" description="Pyrroline-5-carboxylate reductase catalytic N-terminal" evidence="2">
    <location>
        <begin position="3"/>
        <end position="92"/>
    </location>
</feature>
<sequence>MSIGIIGAGNIGSNFARALAKLGISAVISNSRGPESLSSLVQELGPAISAGTVGEAASADIVIAALPWRAAEKVFSELPAWNGRIIIDCTNPIGVLDPASPEGSDPGNPLAAYGLQPIDLGGRTSSEVFAQFVPAARVVKAFNHIGIEGLTEPQVGGGKRVIFISGDDASAKAEVQKLIEAMGAFPVDLGTLHIGGLLASFPFGVLADDHFIKIGANNSLD</sequence>
<dbReference type="Pfam" id="PF03807">
    <property type="entry name" value="F420_oxidored"/>
    <property type="match status" value="1"/>
</dbReference>
<name>A0AAJ4TDE4_AGRTU</name>
<dbReference type="EMBL" id="CP049219">
    <property type="protein sequence ID" value="QTG16980.1"/>
    <property type="molecule type" value="Genomic_DNA"/>
</dbReference>
<dbReference type="AlphaFoldDB" id="A0AAJ4TDE4"/>
<keyword evidence="3" id="KW-0614">Plasmid</keyword>
<evidence type="ECO:0000256" key="1">
    <source>
        <dbReference type="ARBA" id="ARBA00023002"/>
    </source>
</evidence>
<geneLocation type="plasmid" evidence="3 4">
    <name>pQ15_94_2</name>
</geneLocation>
<dbReference type="InterPro" id="IPR051267">
    <property type="entry name" value="STEAP_metalloreductase"/>
</dbReference>
<dbReference type="GO" id="GO:0016491">
    <property type="term" value="F:oxidoreductase activity"/>
    <property type="evidence" value="ECO:0007669"/>
    <property type="project" value="UniProtKB-KW"/>
</dbReference>
<proteinExistence type="predicted"/>
<gene>
    <name evidence="3" type="ORF">G6M86_27155</name>
</gene>
<dbReference type="Proteomes" id="UP000663946">
    <property type="component" value="Plasmid pQ15_94_2"/>
</dbReference>
<keyword evidence="1" id="KW-0560">Oxidoreductase</keyword>
<evidence type="ECO:0000259" key="2">
    <source>
        <dbReference type="Pfam" id="PF03807"/>
    </source>
</evidence>